<dbReference type="InParanoid" id="A0A482WZQ6"/>
<dbReference type="Proteomes" id="UP000291343">
    <property type="component" value="Unassembled WGS sequence"/>
</dbReference>
<proteinExistence type="predicted"/>
<evidence type="ECO:0000256" key="1">
    <source>
        <dbReference type="SAM" id="MobiDB-lite"/>
    </source>
</evidence>
<protein>
    <submittedName>
        <fullName evidence="2">Uncharacterized protein</fullName>
    </submittedName>
</protein>
<organism evidence="2 3">
    <name type="scientific">Laodelphax striatellus</name>
    <name type="common">Small brown planthopper</name>
    <name type="synonym">Delphax striatella</name>
    <dbReference type="NCBI Taxonomy" id="195883"/>
    <lineage>
        <taxon>Eukaryota</taxon>
        <taxon>Metazoa</taxon>
        <taxon>Ecdysozoa</taxon>
        <taxon>Arthropoda</taxon>
        <taxon>Hexapoda</taxon>
        <taxon>Insecta</taxon>
        <taxon>Pterygota</taxon>
        <taxon>Neoptera</taxon>
        <taxon>Paraneoptera</taxon>
        <taxon>Hemiptera</taxon>
        <taxon>Auchenorrhyncha</taxon>
        <taxon>Fulgoroidea</taxon>
        <taxon>Delphacidae</taxon>
        <taxon>Criomorphinae</taxon>
        <taxon>Laodelphax</taxon>
    </lineage>
</organism>
<evidence type="ECO:0000313" key="3">
    <source>
        <dbReference type="Proteomes" id="UP000291343"/>
    </source>
</evidence>
<dbReference type="EMBL" id="QKKF02020921">
    <property type="protein sequence ID" value="RZF39014.1"/>
    <property type="molecule type" value="Genomic_DNA"/>
</dbReference>
<evidence type="ECO:0000313" key="2">
    <source>
        <dbReference type="EMBL" id="RZF39014.1"/>
    </source>
</evidence>
<feature type="compositionally biased region" description="Polar residues" evidence="1">
    <location>
        <begin position="111"/>
        <end position="124"/>
    </location>
</feature>
<feature type="compositionally biased region" description="Basic and acidic residues" evidence="1">
    <location>
        <begin position="1"/>
        <end position="10"/>
    </location>
</feature>
<name>A0A482WZQ6_LAOST</name>
<accession>A0A482WZQ6</accession>
<dbReference type="AlphaFoldDB" id="A0A482WZQ6"/>
<reference evidence="2 3" key="1">
    <citation type="journal article" date="2017" name="Gigascience">
        <title>Genome sequence of the small brown planthopper, Laodelphax striatellus.</title>
        <authorList>
            <person name="Zhu J."/>
            <person name="Jiang F."/>
            <person name="Wang X."/>
            <person name="Yang P."/>
            <person name="Bao Y."/>
            <person name="Zhao W."/>
            <person name="Wang W."/>
            <person name="Lu H."/>
            <person name="Wang Q."/>
            <person name="Cui N."/>
            <person name="Li J."/>
            <person name="Chen X."/>
            <person name="Luo L."/>
            <person name="Yu J."/>
            <person name="Kang L."/>
            <person name="Cui F."/>
        </authorList>
    </citation>
    <scope>NUCLEOTIDE SEQUENCE [LARGE SCALE GENOMIC DNA]</scope>
    <source>
        <strain evidence="2">Lst14</strain>
    </source>
</reference>
<feature type="non-terminal residue" evidence="2">
    <location>
        <position position="1"/>
    </location>
</feature>
<gene>
    <name evidence="2" type="ORF">LSTR_LSTR014593</name>
</gene>
<sequence length="282" mass="30916">VNGNGKEESKSNSSPLSSTKRVQRSGKRRQGNTYIDMIWTKWQHYMKLFAHWLLNLVWDVMALSTRLLVHLCQVSLDYSAATMRCGWRRVGDMLGRGGNRLGGGLGGRGAKSTSTPGDASSTRSWWKFWRRRSPAGEGGGSPGKQARADKQPPHEGLANNMALPTTGDDAIKRLLSCKGKDPYSGPLTLSASDVSCLHGTEAGRKYDGSLLTCYAPVRLPQLVQPRSVCGRVLHLLMQPRQQIVQRCVTACSNLMRSATHWCDDAHMSSGLCVVMSGVMNEI</sequence>
<feature type="region of interest" description="Disordered" evidence="1">
    <location>
        <begin position="101"/>
        <end position="163"/>
    </location>
</feature>
<feature type="region of interest" description="Disordered" evidence="1">
    <location>
        <begin position="1"/>
        <end position="28"/>
    </location>
</feature>
<keyword evidence="3" id="KW-1185">Reference proteome</keyword>
<comment type="caution">
    <text evidence="2">The sequence shown here is derived from an EMBL/GenBank/DDBJ whole genome shotgun (WGS) entry which is preliminary data.</text>
</comment>
<dbReference type="OrthoDB" id="1507364at2759"/>